<protein>
    <submittedName>
        <fullName evidence="2">Uncharacterized protein</fullName>
    </submittedName>
</protein>
<evidence type="ECO:0000256" key="1">
    <source>
        <dbReference type="SAM" id="MobiDB-lite"/>
    </source>
</evidence>
<keyword evidence="3" id="KW-1185">Reference proteome</keyword>
<organism evidence="2 3">
    <name type="scientific">Rhipicephalus microplus</name>
    <name type="common">Cattle tick</name>
    <name type="synonym">Boophilus microplus</name>
    <dbReference type="NCBI Taxonomy" id="6941"/>
    <lineage>
        <taxon>Eukaryota</taxon>
        <taxon>Metazoa</taxon>
        <taxon>Ecdysozoa</taxon>
        <taxon>Arthropoda</taxon>
        <taxon>Chelicerata</taxon>
        <taxon>Arachnida</taxon>
        <taxon>Acari</taxon>
        <taxon>Parasitiformes</taxon>
        <taxon>Ixodida</taxon>
        <taxon>Ixodoidea</taxon>
        <taxon>Ixodidae</taxon>
        <taxon>Rhipicephalinae</taxon>
        <taxon>Rhipicephalus</taxon>
        <taxon>Boophilus</taxon>
    </lineage>
</organism>
<proteinExistence type="predicted"/>
<reference evidence="2" key="2">
    <citation type="submission" date="2021-09" db="EMBL/GenBank/DDBJ databases">
        <authorList>
            <person name="Jia N."/>
            <person name="Wang J."/>
            <person name="Shi W."/>
            <person name="Du L."/>
            <person name="Sun Y."/>
            <person name="Zhan W."/>
            <person name="Jiang J."/>
            <person name="Wang Q."/>
            <person name="Zhang B."/>
            <person name="Ji P."/>
            <person name="Sakyi L.B."/>
            <person name="Cui X."/>
            <person name="Yuan T."/>
            <person name="Jiang B."/>
            <person name="Yang W."/>
            <person name="Lam T.T.-Y."/>
            <person name="Chang Q."/>
            <person name="Ding S."/>
            <person name="Wang X."/>
            <person name="Zhu J."/>
            <person name="Ruan X."/>
            <person name="Zhao L."/>
            <person name="Wei J."/>
            <person name="Que T."/>
            <person name="Du C."/>
            <person name="Cheng J."/>
            <person name="Dai P."/>
            <person name="Han X."/>
            <person name="Huang E."/>
            <person name="Gao Y."/>
            <person name="Liu J."/>
            <person name="Shao H."/>
            <person name="Ye R."/>
            <person name="Li L."/>
            <person name="Wei W."/>
            <person name="Wang X."/>
            <person name="Wang C."/>
            <person name="Huo Q."/>
            <person name="Li W."/>
            <person name="Guo W."/>
            <person name="Chen H."/>
            <person name="Chen S."/>
            <person name="Zhou L."/>
            <person name="Zhou L."/>
            <person name="Ni X."/>
            <person name="Tian J."/>
            <person name="Zhou Y."/>
            <person name="Sheng Y."/>
            <person name="Liu T."/>
            <person name="Pan Y."/>
            <person name="Xia L."/>
            <person name="Li J."/>
            <person name="Zhao F."/>
            <person name="Cao W."/>
        </authorList>
    </citation>
    <scope>NUCLEOTIDE SEQUENCE</scope>
    <source>
        <strain evidence="2">Rmic-2018</strain>
        <tissue evidence="2">Larvae</tissue>
    </source>
</reference>
<dbReference type="AlphaFoldDB" id="A0A9J6E3P5"/>
<dbReference type="Proteomes" id="UP000821866">
    <property type="component" value="Chromosome 4"/>
</dbReference>
<dbReference type="EMBL" id="JABSTU010000006">
    <property type="protein sequence ID" value="KAH8028741.1"/>
    <property type="molecule type" value="Genomic_DNA"/>
</dbReference>
<accession>A0A9J6E3P5</accession>
<comment type="caution">
    <text evidence="2">The sequence shown here is derived from an EMBL/GenBank/DDBJ whole genome shotgun (WGS) entry which is preliminary data.</text>
</comment>
<evidence type="ECO:0000313" key="3">
    <source>
        <dbReference type="Proteomes" id="UP000821866"/>
    </source>
</evidence>
<name>A0A9J6E3P5_RHIMP</name>
<sequence>MDNLNQHIKERNNYKTLVKQLQGDVHQKMLTLENAIDKTKILNEINTIQGLIKERTNYIAMRQKVDQWNTFDLSRHYKTMDMIQKANAKILSDTDKLLKESDEITSLVTPQELQLMREAINNIPEVAYEEIDLEQITFNEEFESHIDDIKIRLKNRFNRQEYLLGLSREYELFVETLVIPFISIHKHYINVGDGVYDYFKYIKMLEYTVDLYFKTLVKLQAAICKYPTSYQLRKCQEIINFKRLVTFNRILVDKNEPKKNLDASLTEKVERYELLLKDYTECIIEQAQFIKMEMNSALSGNHDRFRSLLSELQEEADSINIELARGKQKSSPETTRRRKRRRVARTNR</sequence>
<gene>
    <name evidence="2" type="ORF">HPB51_018223</name>
</gene>
<evidence type="ECO:0000313" key="2">
    <source>
        <dbReference type="EMBL" id="KAH8028741.1"/>
    </source>
</evidence>
<feature type="region of interest" description="Disordered" evidence="1">
    <location>
        <begin position="324"/>
        <end position="348"/>
    </location>
</feature>
<reference evidence="2" key="1">
    <citation type="journal article" date="2020" name="Cell">
        <title>Large-Scale Comparative Analyses of Tick Genomes Elucidate Their Genetic Diversity and Vector Capacities.</title>
        <authorList>
            <consortium name="Tick Genome and Microbiome Consortium (TIGMIC)"/>
            <person name="Jia N."/>
            <person name="Wang J."/>
            <person name="Shi W."/>
            <person name="Du L."/>
            <person name="Sun Y."/>
            <person name="Zhan W."/>
            <person name="Jiang J.F."/>
            <person name="Wang Q."/>
            <person name="Zhang B."/>
            <person name="Ji P."/>
            <person name="Bell-Sakyi L."/>
            <person name="Cui X.M."/>
            <person name="Yuan T.T."/>
            <person name="Jiang B.G."/>
            <person name="Yang W.F."/>
            <person name="Lam T.T."/>
            <person name="Chang Q.C."/>
            <person name="Ding S.J."/>
            <person name="Wang X.J."/>
            <person name="Zhu J.G."/>
            <person name="Ruan X.D."/>
            <person name="Zhao L."/>
            <person name="Wei J.T."/>
            <person name="Ye R.Z."/>
            <person name="Que T.C."/>
            <person name="Du C.H."/>
            <person name="Zhou Y.H."/>
            <person name="Cheng J.X."/>
            <person name="Dai P.F."/>
            <person name="Guo W.B."/>
            <person name="Han X.H."/>
            <person name="Huang E.J."/>
            <person name="Li L.F."/>
            <person name="Wei W."/>
            <person name="Gao Y.C."/>
            <person name="Liu J.Z."/>
            <person name="Shao H.Z."/>
            <person name="Wang X."/>
            <person name="Wang C.C."/>
            <person name="Yang T.C."/>
            <person name="Huo Q.B."/>
            <person name="Li W."/>
            <person name="Chen H.Y."/>
            <person name="Chen S.E."/>
            <person name="Zhou L.G."/>
            <person name="Ni X.B."/>
            <person name="Tian J.H."/>
            <person name="Sheng Y."/>
            <person name="Liu T."/>
            <person name="Pan Y.S."/>
            <person name="Xia L.Y."/>
            <person name="Li J."/>
            <person name="Zhao F."/>
            <person name="Cao W.C."/>
        </authorList>
    </citation>
    <scope>NUCLEOTIDE SEQUENCE</scope>
    <source>
        <strain evidence="2">Rmic-2018</strain>
    </source>
</reference>
<feature type="compositionally biased region" description="Basic residues" evidence="1">
    <location>
        <begin position="336"/>
        <end position="348"/>
    </location>
</feature>